<feature type="compositionally biased region" description="Low complexity" evidence="8">
    <location>
        <begin position="935"/>
        <end position="946"/>
    </location>
</feature>
<dbReference type="GeneID" id="105892946"/>
<evidence type="ECO:0000256" key="4">
    <source>
        <dbReference type="ARBA" id="ARBA00022771"/>
    </source>
</evidence>
<reference evidence="11" key="1">
    <citation type="submission" date="2025-08" db="UniProtKB">
        <authorList>
            <consortium name="RefSeq"/>
        </authorList>
    </citation>
    <scope>IDENTIFICATION</scope>
</reference>
<feature type="domain" description="C2H2-type" evidence="9">
    <location>
        <begin position="560"/>
        <end position="587"/>
    </location>
</feature>
<feature type="domain" description="C2H2-type" evidence="9">
    <location>
        <begin position="3"/>
        <end position="30"/>
    </location>
</feature>
<feature type="region of interest" description="Disordered" evidence="8">
    <location>
        <begin position="333"/>
        <end position="394"/>
    </location>
</feature>
<evidence type="ECO:0000313" key="11">
    <source>
        <dbReference type="RefSeq" id="XP_031437525.1"/>
    </source>
</evidence>
<dbReference type="InterPro" id="IPR050331">
    <property type="entry name" value="Zinc_finger"/>
</dbReference>
<feature type="domain" description="C2H2-type" evidence="9">
    <location>
        <begin position="31"/>
        <end position="58"/>
    </location>
</feature>
<dbReference type="SUPFAM" id="SSF57667">
    <property type="entry name" value="beta-beta-alpha zinc fingers"/>
    <property type="match status" value="8"/>
</dbReference>
<dbReference type="PANTHER" id="PTHR16515">
    <property type="entry name" value="PR DOMAIN ZINC FINGER PROTEIN"/>
    <property type="match status" value="1"/>
</dbReference>
<dbReference type="RefSeq" id="XP_031437525.1">
    <property type="nucleotide sequence ID" value="XM_031581665.1"/>
</dbReference>
<dbReference type="GO" id="GO:0005634">
    <property type="term" value="C:nucleus"/>
    <property type="evidence" value="ECO:0007669"/>
    <property type="project" value="UniProtKB-SubCell"/>
</dbReference>
<feature type="region of interest" description="Disordered" evidence="8">
    <location>
        <begin position="1084"/>
        <end position="1106"/>
    </location>
</feature>
<dbReference type="Gene3D" id="3.30.160.60">
    <property type="entry name" value="Classic Zinc Finger"/>
    <property type="match status" value="15"/>
</dbReference>
<dbReference type="FunFam" id="3.30.160.60:FF:000624">
    <property type="entry name" value="zinc finger protein 697"/>
    <property type="match status" value="2"/>
</dbReference>
<sequence>MEQQCPFCQKQFAFASKLQRHLLTHTGQRPYSCVLCSKDFYQSAHLKRHLETHSSLSPIARTDDEVDLYLQPMATHELSVHNSHPLESSIDNYPGCLNLNEQLEMTEHLNTTDHWNSSRWNYTEVFTESENVRGKVFNASRDLNKQPRQGTVAKGKPHHCLVCSKHFGSPYKLRRHQLIHTGERPFKCSLCDKAFTQLSHLKLHIHSHGKMNSVRNPGVVLDHPEGPTQCDPGSSAEVYPSQLDGMNAIGSPTHADVPEFAKLPHFTLVDSSPSEMYEQAYVKPAFTVESPFEIKQVSEQHLTSTFPVKASYACDDIPSLDQAMACKLNDCKDEESKVSPPKKLGQSISEVATHRNSDDKNQTVPSYVSMSPKPLELLDPGQEKRSSQEERSSQKGAYECQTCFKSFSVPSKLHRHMLTHTGQRPFACHICARSFRQLCHLKLHLRTKACLKQTSKPVKKKARNISRKFPRDSGSLTIASKMSAHKDVNDCTTVAQSYSSVPDLTAVDRVRGKPSDSNEPMSHHIGCRSQDGSKHSDQTSKRSHSDLPEPVNLNICRIVHECPVCFKCFSSPSKLKRHCLIHTGQRPFQCYMCQSAFRQLAHLKVHYRVHERSGRKTPSLQRQGFKNLHSRPSTPRQKAFTCYLCGWKFRHQTHLGVHLQNHKSVVGTPPVSTLTKTSEHQNPMSSKVHRSYEPTQELVPGQRMSDGRMNLDNTPSKIQYDSMISDISGHRQSRHCCSVCFKCFNSSSALHRHSLNHSGLKPLKCLRCSKTFRQRAHLKVHRCLSKEGTQLAMHREDSNMTCNEVLDSQFATYSYTSEGHSVGLVNVIPVQGSPSRDQVDCFASLDFVRDKRHTPIIPEPTYVPHKSTLKPTKQKGYPCTICQRHFSVPSKLARHLLIHMGIKPFTCEVCGRSFRQSCHLQTHLNIHRKRRFSGALSSGPSAASTSRHLSAPQNLLKENTVTKQNTIQKNLPQIHSLESPVTVKKAGKSEHLCPSKSNHILPKNGCDVRYVEKTVNQWYGNTSFQSHSIPTGCEANGGIFTVREVNNYAPDFTNMKPVPQREQNSNADAYPENQTFVDPSCDDCTTAQHKPPSRRSEQAYRKSGGMQNLIRTRGNHCSVCLKKFASPSKLARHFLIHMGLKPFKCQVCSKSFRQLCHLQTHMKVHDKNVQNAVSGGTQSQPTSGEVESTSNRHVFDSALHPGSPSQGLHFPHREHSHYKDYNENNQPLVSFVNESGHSEIKNSDYGFSNISDQKQEVNPFTVQPLTQSLSAQDKQHLNVSEQHVARVFPSQPPQHTHDRLEIKQTSVSPGCPTYTTANATLESDEKVRKAATCPTPLLDYLMEKGKGSGDDGLGLTEGPHVPITYPAHAQLKEEVFELQFEMEGVDSRLSKPPNDLLICPDCSQCFPTECKLNLHKCVSRQSEERERSGSGYQCAICFKSFQVPSKLKRHYVIHTGHRPFQCSLCSKTFTQAGHLKTHLHTHK</sequence>
<keyword evidence="3" id="KW-0677">Repeat</keyword>
<feature type="domain" description="C2H2-type" evidence="9">
    <location>
        <begin position="1143"/>
        <end position="1170"/>
    </location>
</feature>
<keyword evidence="10" id="KW-1185">Reference proteome</keyword>
<dbReference type="InterPro" id="IPR013087">
    <property type="entry name" value="Znf_C2H2_type"/>
</dbReference>
<dbReference type="Proteomes" id="UP000515152">
    <property type="component" value="Chromosome 15"/>
</dbReference>
<evidence type="ECO:0000256" key="2">
    <source>
        <dbReference type="ARBA" id="ARBA00022723"/>
    </source>
</evidence>
<feature type="domain" description="C2H2-type" evidence="9">
    <location>
        <begin position="588"/>
        <end position="615"/>
    </location>
</feature>
<evidence type="ECO:0000256" key="5">
    <source>
        <dbReference type="ARBA" id="ARBA00022833"/>
    </source>
</evidence>
<dbReference type="GO" id="GO:0008270">
    <property type="term" value="F:zinc ion binding"/>
    <property type="evidence" value="ECO:0007669"/>
    <property type="project" value="UniProtKB-KW"/>
</dbReference>
<feature type="region of interest" description="Disordered" evidence="8">
    <location>
        <begin position="935"/>
        <end position="955"/>
    </location>
</feature>
<feature type="domain" description="C2H2-type" evidence="9">
    <location>
        <begin position="735"/>
        <end position="762"/>
    </location>
</feature>
<feature type="domain" description="C2H2-type" evidence="9">
    <location>
        <begin position="1460"/>
        <end position="1483"/>
    </location>
</feature>
<feature type="domain" description="C2H2-type" evidence="9">
    <location>
        <begin position="1115"/>
        <end position="1142"/>
    </location>
</feature>
<feature type="domain" description="C2H2-type" evidence="9">
    <location>
        <begin position="763"/>
        <end position="791"/>
    </location>
</feature>
<protein>
    <submittedName>
        <fullName evidence="11">Zinc finger protein 721</fullName>
    </submittedName>
</protein>
<dbReference type="CTD" id="54989"/>
<feature type="compositionally biased region" description="Basic and acidic residues" evidence="8">
    <location>
        <begin position="531"/>
        <end position="546"/>
    </location>
</feature>
<feature type="compositionally biased region" description="Basic and acidic residues" evidence="8">
    <location>
        <begin position="506"/>
        <end position="516"/>
    </location>
</feature>
<keyword evidence="2" id="KW-0479">Metal-binding</keyword>
<name>A0A6P8GRU1_CLUHA</name>
<dbReference type="SMART" id="SM00355">
    <property type="entry name" value="ZnF_C2H2"/>
    <property type="match status" value="18"/>
</dbReference>
<keyword evidence="4 7" id="KW-0863">Zinc-finger</keyword>
<keyword evidence="5" id="KW-0862">Zinc</keyword>
<evidence type="ECO:0000256" key="8">
    <source>
        <dbReference type="SAM" id="MobiDB-lite"/>
    </source>
</evidence>
<dbReference type="FunFam" id="3.30.160.60:FF:000446">
    <property type="entry name" value="Zinc finger protein"/>
    <property type="match status" value="5"/>
</dbReference>
<feature type="domain" description="C2H2-type" evidence="9">
    <location>
        <begin position="905"/>
        <end position="932"/>
    </location>
</feature>
<organism evidence="10 11">
    <name type="scientific">Clupea harengus</name>
    <name type="common">Atlantic herring</name>
    <dbReference type="NCBI Taxonomy" id="7950"/>
    <lineage>
        <taxon>Eukaryota</taxon>
        <taxon>Metazoa</taxon>
        <taxon>Chordata</taxon>
        <taxon>Craniata</taxon>
        <taxon>Vertebrata</taxon>
        <taxon>Euteleostomi</taxon>
        <taxon>Actinopterygii</taxon>
        <taxon>Neopterygii</taxon>
        <taxon>Teleostei</taxon>
        <taxon>Clupei</taxon>
        <taxon>Clupeiformes</taxon>
        <taxon>Clupeoidei</taxon>
        <taxon>Clupeidae</taxon>
        <taxon>Clupea</taxon>
    </lineage>
</organism>
<feature type="domain" description="C2H2-type" evidence="9">
    <location>
        <begin position="1432"/>
        <end position="1459"/>
    </location>
</feature>
<evidence type="ECO:0000313" key="10">
    <source>
        <dbReference type="Proteomes" id="UP000515152"/>
    </source>
</evidence>
<keyword evidence="6" id="KW-0539">Nucleus</keyword>
<dbReference type="PROSITE" id="PS00028">
    <property type="entry name" value="ZINC_FINGER_C2H2_1"/>
    <property type="match status" value="15"/>
</dbReference>
<feature type="region of interest" description="Disordered" evidence="8">
    <location>
        <begin position="612"/>
        <end position="632"/>
    </location>
</feature>
<dbReference type="GO" id="GO:0010468">
    <property type="term" value="P:regulation of gene expression"/>
    <property type="evidence" value="ECO:0007669"/>
    <property type="project" value="TreeGrafter"/>
</dbReference>
<feature type="domain" description="C2H2-type" evidence="9">
    <location>
        <begin position="186"/>
        <end position="213"/>
    </location>
</feature>
<dbReference type="OrthoDB" id="8113227at2759"/>
<dbReference type="PROSITE" id="PS50157">
    <property type="entry name" value="ZINC_FINGER_C2H2_2"/>
    <property type="match status" value="17"/>
</dbReference>
<feature type="compositionally biased region" description="Basic and acidic residues" evidence="8">
    <location>
        <begin position="381"/>
        <end position="393"/>
    </location>
</feature>
<evidence type="ECO:0000259" key="9">
    <source>
        <dbReference type="PROSITE" id="PS50157"/>
    </source>
</evidence>
<dbReference type="Pfam" id="PF00096">
    <property type="entry name" value="zf-C2H2"/>
    <property type="match status" value="9"/>
</dbReference>
<dbReference type="FunFam" id="3.30.160.60:FF:002212">
    <property type="entry name" value="Zinc finger protein 672"/>
    <property type="match status" value="1"/>
</dbReference>
<feature type="compositionally biased region" description="Polar residues" evidence="8">
    <location>
        <begin position="616"/>
        <end position="632"/>
    </location>
</feature>
<feature type="domain" description="C2H2-type" evidence="9">
    <location>
        <begin position="640"/>
        <end position="662"/>
    </location>
</feature>
<dbReference type="InterPro" id="IPR036236">
    <property type="entry name" value="Znf_C2H2_sf"/>
</dbReference>
<feature type="domain" description="C2H2-type" evidence="9">
    <location>
        <begin position="398"/>
        <end position="425"/>
    </location>
</feature>
<dbReference type="FunFam" id="3.30.160.60:FF:000340">
    <property type="entry name" value="zinc finger protein 473 isoform X1"/>
    <property type="match status" value="1"/>
</dbReference>
<feature type="domain" description="C2H2-type" evidence="9">
    <location>
        <begin position="158"/>
        <end position="185"/>
    </location>
</feature>
<feature type="region of interest" description="Disordered" evidence="8">
    <location>
        <begin position="505"/>
        <end position="546"/>
    </location>
</feature>
<gene>
    <name evidence="11" type="primary">znf770</name>
</gene>
<evidence type="ECO:0000256" key="3">
    <source>
        <dbReference type="ARBA" id="ARBA00022737"/>
    </source>
</evidence>
<evidence type="ECO:0000256" key="1">
    <source>
        <dbReference type="ARBA" id="ARBA00004123"/>
    </source>
</evidence>
<feature type="domain" description="C2H2-type" evidence="9">
    <location>
        <begin position="426"/>
        <end position="457"/>
    </location>
</feature>
<proteinExistence type="predicted"/>
<feature type="domain" description="C2H2-type" evidence="9">
    <location>
        <begin position="877"/>
        <end position="904"/>
    </location>
</feature>
<comment type="subcellular location">
    <subcellularLocation>
        <location evidence="1">Nucleus</location>
    </subcellularLocation>
</comment>
<dbReference type="KEGG" id="char:105892946"/>
<dbReference type="PANTHER" id="PTHR16515:SF66">
    <property type="entry name" value="C2H2-TYPE DOMAIN-CONTAINING PROTEIN"/>
    <property type="match status" value="1"/>
</dbReference>
<evidence type="ECO:0000256" key="6">
    <source>
        <dbReference type="ARBA" id="ARBA00023242"/>
    </source>
</evidence>
<feature type="compositionally biased region" description="Basic and acidic residues" evidence="8">
    <location>
        <begin position="352"/>
        <end position="361"/>
    </location>
</feature>
<accession>A0A6P8GRU1</accession>
<evidence type="ECO:0000256" key="7">
    <source>
        <dbReference type="PROSITE-ProRule" id="PRU00042"/>
    </source>
</evidence>